<dbReference type="Proteomes" id="UP000020561">
    <property type="component" value="Unassembled WGS sequence"/>
</dbReference>
<comment type="caution">
    <text evidence="1">The sequence shown here is derived from an EMBL/GenBank/DDBJ whole genome shotgun (WGS) entry which is preliminary data.</text>
</comment>
<evidence type="ECO:0000313" key="2">
    <source>
        <dbReference type="Proteomes" id="UP000020561"/>
    </source>
</evidence>
<dbReference type="RefSeq" id="WP_308494928.1">
    <property type="nucleotide sequence ID" value="NZ_JAOA01000027.1"/>
</dbReference>
<accession>X7XVZ1</accession>
<reference evidence="1 2" key="1">
    <citation type="submission" date="2013-12" db="EMBL/GenBank/DDBJ databases">
        <authorList>
            <person name="Brown-Elliot B."/>
            <person name="Wallace R."/>
            <person name="Lenaerts A."/>
            <person name="Ordway D."/>
            <person name="DeGroote M.A."/>
            <person name="Parker T."/>
            <person name="Sizemore C."/>
            <person name="Tallon L.J."/>
            <person name="Sadzewicz L.K."/>
            <person name="Sengamalay N."/>
            <person name="Fraser C.M."/>
            <person name="Hine E."/>
            <person name="Shefchek K.A."/>
            <person name="Das S.P."/>
            <person name="Tettelin H."/>
        </authorList>
    </citation>
    <scope>NUCLEOTIDE SEQUENCE [LARGE SCALE GENOMIC DNA]</scope>
    <source>
        <strain evidence="1 2">662</strain>
    </source>
</reference>
<name>X7XVZ1_MYCKA</name>
<evidence type="ECO:0000313" key="1">
    <source>
        <dbReference type="EMBL" id="ETZ99096.1"/>
    </source>
</evidence>
<gene>
    <name evidence="1" type="ORF">I545_6738</name>
</gene>
<protein>
    <submittedName>
        <fullName evidence="1">Uncharacterized protein</fullName>
    </submittedName>
</protein>
<proteinExistence type="predicted"/>
<dbReference type="EMBL" id="JAOA01000027">
    <property type="protein sequence ID" value="ETZ99096.1"/>
    <property type="molecule type" value="Genomic_DNA"/>
</dbReference>
<dbReference type="AlphaFoldDB" id="X7XVZ1"/>
<dbReference type="PATRIC" id="fig|1299326.3.peg.6472"/>
<organism evidence="1 2">
    <name type="scientific">Mycobacterium kansasii 662</name>
    <dbReference type="NCBI Taxonomy" id="1299326"/>
    <lineage>
        <taxon>Bacteria</taxon>
        <taxon>Bacillati</taxon>
        <taxon>Actinomycetota</taxon>
        <taxon>Actinomycetes</taxon>
        <taxon>Mycobacteriales</taxon>
        <taxon>Mycobacteriaceae</taxon>
        <taxon>Mycobacterium</taxon>
    </lineage>
</organism>
<sequence length="44" mass="5120">MTPRVDPLDQYMRTVILKRLGLERPTQDRALLATMFSKSIVMAR</sequence>